<dbReference type="PROSITE" id="PS50157">
    <property type="entry name" value="ZINC_FINGER_C2H2_2"/>
    <property type="match status" value="1"/>
</dbReference>
<organism evidence="8 9">
    <name type="scientific">Kalanchoe fedtschenkoi</name>
    <name type="common">Lavender scallops</name>
    <name type="synonym">South American air plant</name>
    <dbReference type="NCBI Taxonomy" id="63787"/>
    <lineage>
        <taxon>Eukaryota</taxon>
        <taxon>Viridiplantae</taxon>
        <taxon>Streptophyta</taxon>
        <taxon>Embryophyta</taxon>
        <taxon>Tracheophyta</taxon>
        <taxon>Spermatophyta</taxon>
        <taxon>Magnoliopsida</taxon>
        <taxon>eudicotyledons</taxon>
        <taxon>Gunneridae</taxon>
        <taxon>Pentapetalae</taxon>
        <taxon>Saxifragales</taxon>
        <taxon>Crassulaceae</taxon>
        <taxon>Kalanchoe</taxon>
    </lineage>
</organism>
<keyword evidence="2" id="KW-0479">Metal-binding</keyword>
<sequence>MNAGVANIHIRKKKKFCCMFCDKSFDSSQALGGHQNAHKSERSSLRPCGRSQGCPPNFHPFVDSAACQDPSFYNAMVCSAAGYSHSVFDANLGACGYRNGLYEPEYSPNPALPCLGGVPQSQIMAEGLWRQRRTPVESPSYAWQFGVLPGASFTAGAPSLVTNNNDMSARFNYPSFTAGAPSLVTNNNDMSAPFNYPSFTASAPSLVRKRNSEVALSPTNNACLTIREDDEAEIDLTLKL</sequence>
<comment type="subcellular location">
    <subcellularLocation>
        <location evidence="1">Nucleus</location>
    </subcellularLocation>
</comment>
<dbReference type="Proteomes" id="UP000594263">
    <property type="component" value="Unplaced"/>
</dbReference>
<name>A0A7N0V2X2_KALFE</name>
<dbReference type="GO" id="GO:0005634">
    <property type="term" value="C:nucleus"/>
    <property type="evidence" value="ECO:0007669"/>
    <property type="project" value="UniProtKB-SubCell"/>
</dbReference>
<evidence type="ECO:0000256" key="5">
    <source>
        <dbReference type="ARBA" id="ARBA00023242"/>
    </source>
</evidence>
<evidence type="ECO:0000313" key="9">
    <source>
        <dbReference type="Proteomes" id="UP000594263"/>
    </source>
</evidence>
<evidence type="ECO:0000256" key="6">
    <source>
        <dbReference type="PROSITE-ProRule" id="PRU00042"/>
    </source>
</evidence>
<dbReference type="AlphaFoldDB" id="A0A7N0V2X2"/>
<keyword evidence="3 6" id="KW-0863">Zinc-finger</keyword>
<dbReference type="SUPFAM" id="SSF57667">
    <property type="entry name" value="beta-beta-alpha zinc fingers"/>
    <property type="match status" value="1"/>
</dbReference>
<accession>A0A7N0V2X2</accession>
<dbReference type="InterPro" id="IPR044246">
    <property type="entry name" value="ZFP3-like"/>
</dbReference>
<evidence type="ECO:0000256" key="3">
    <source>
        <dbReference type="ARBA" id="ARBA00022771"/>
    </source>
</evidence>
<dbReference type="GO" id="GO:0009788">
    <property type="term" value="P:negative regulation of abscisic acid-activated signaling pathway"/>
    <property type="evidence" value="ECO:0007669"/>
    <property type="project" value="InterPro"/>
</dbReference>
<evidence type="ECO:0000256" key="4">
    <source>
        <dbReference type="ARBA" id="ARBA00022833"/>
    </source>
</evidence>
<proteinExistence type="predicted"/>
<evidence type="ECO:0000256" key="2">
    <source>
        <dbReference type="ARBA" id="ARBA00022723"/>
    </source>
</evidence>
<keyword evidence="9" id="KW-1185">Reference proteome</keyword>
<dbReference type="PROSITE" id="PS00028">
    <property type="entry name" value="ZINC_FINGER_C2H2_1"/>
    <property type="match status" value="1"/>
</dbReference>
<dbReference type="Gene3D" id="3.30.160.60">
    <property type="entry name" value="Classic Zinc Finger"/>
    <property type="match status" value="1"/>
</dbReference>
<dbReference type="Gramene" id="Kaladp0098s0104.1.v1.1">
    <property type="protein sequence ID" value="Kaladp0098s0104.1.v1.1.CDS.1"/>
    <property type="gene ID" value="Kaladp0098s0104.v1.1"/>
</dbReference>
<keyword evidence="4" id="KW-0862">Zinc</keyword>
<keyword evidence="5" id="KW-0539">Nucleus</keyword>
<evidence type="ECO:0000259" key="7">
    <source>
        <dbReference type="PROSITE" id="PS50157"/>
    </source>
</evidence>
<evidence type="ECO:0000256" key="1">
    <source>
        <dbReference type="ARBA" id="ARBA00004123"/>
    </source>
</evidence>
<dbReference type="EnsemblPlants" id="Kaladp0098s0104.1.v1.1">
    <property type="protein sequence ID" value="Kaladp0098s0104.1.v1.1.CDS.1"/>
    <property type="gene ID" value="Kaladp0098s0104.v1.1"/>
</dbReference>
<dbReference type="PANTHER" id="PTHR47287:SF15">
    <property type="entry name" value="ZINC FINGER PROTEIN 3-LIKE"/>
    <property type="match status" value="1"/>
</dbReference>
<evidence type="ECO:0000313" key="8">
    <source>
        <dbReference type="EnsemblPlants" id="Kaladp0098s0104.1.v1.1.CDS.1"/>
    </source>
</evidence>
<dbReference type="PANTHER" id="PTHR47287">
    <property type="entry name" value="C2H2 AND C2HC ZINC FINGERS SUPERFAMILY PROTEIN"/>
    <property type="match status" value="1"/>
</dbReference>
<feature type="domain" description="C2H2-type" evidence="7">
    <location>
        <begin position="16"/>
        <end position="43"/>
    </location>
</feature>
<protein>
    <recommendedName>
        <fullName evidence="7">C2H2-type domain-containing protein</fullName>
    </recommendedName>
</protein>
<dbReference type="GO" id="GO:0008270">
    <property type="term" value="F:zinc ion binding"/>
    <property type="evidence" value="ECO:0007669"/>
    <property type="project" value="UniProtKB-KW"/>
</dbReference>
<reference evidence="8" key="1">
    <citation type="submission" date="2021-01" db="UniProtKB">
        <authorList>
            <consortium name="EnsemblPlants"/>
        </authorList>
    </citation>
    <scope>IDENTIFICATION</scope>
</reference>
<dbReference type="InterPro" id="IPR013087">
    <property type="entry name" value="Znf_C2H2_type"/>
</dbReference>
<dbReference type="InterPro" id="IPR036236">
    <property type="entry name" value="Znf_C2H2_sf"/>
</dbReference>